<dbReference type="Pfam" id="PF13715">
    <property type="entry name" value="CarbopepD_reg_2"/>
    <property type="match status" value="1"/>
</dbReference>
<dbReference type="InterPro" id="IPR039426">
    <property type="entry name" value="TonB-dep_rcpt-like"/>
</dbReference>
<evidence type="ECO:0000313" key="20">
    <source>
        <dbReference type="Proteomes" id="UP001176806"/>
    </source>
</evidence>
<keyword evidence="5" id="KW-0410">Iron transport</keyword>
<evidence type="ECO:0000256" key="14">
    <source>
        <dbReference type="PROSITE-ProRule" id="PRU01360"/>
    </source>
</evidence>
<comment type="similarity">
    <text evidence="2 14 15">Belongs to the TonB-dependent receptor family.</text>
</comment>
<keyword evidence="9" id="KW-0406">Ion transport</keyword>
<dbReference type="Gene3D" id="2.170.130.10">
    <property type="entry name" value="TonB-dependent receptor, plug domain"/>
    <property type="match status" value="1"/>
</dbReference>
<dbReference type="InterPro" id="IPR037066">
    <property type="entry name" value="Plug_dom_sf"/>
</dbReference>
<keyword evidence="13 14" id="KW-0998">Cell outer membrane</keyword>
<dbReference type="InterPro" id="IPR012910">
    <property type="entry name" value="Plug_dom"/>
</dbReference>
<keyword evidence="10 15" id="KW-0798">TonB box</keyword>
<evidence type="ECO:0000256" key="6">
    <source>
        <dbReference type="ARBA" id="ARBA00022692"/>
    </source>
</evidence>
<organism evidence="19 20">
    <name type="scientific">Flavivirga jejuensis</name>
    <dbReference type="NCBI Taxonomy" id="870487"/>
    <lineage>
        <taxon>Bacteria</taxon>
        <taxon>Pseudomonadati</taxon>
        <taxon>Bacteroidota</taxon>
        <taxon>Flavobacteriia</taxon>
        <taxon>Flavobacteriales</taxon>
        <taxon>Flavobacteriaceae</taxon>
        <taxon>Flavivirga</taxon>
    </lineage>
</organism>
<evidence type="ECO:0000256" key="5">
    <source>
        <dbReference type="ARBA" id="ARBA00022496"/>
    </source>
</evidence>
<dbReference type="SUPFAM" id="SSF56935">
    <property type="entry name" value="Porins"/>
    <property type="match status" value="1"/>
</dbReference>
<evidence type="ECO:0000256" key="3">
    <source>
        <dbReference type="ARBA" id="ARBA00022448"/>
    </source>
</evidence>
<comment type="subcellular location">
    <subcellularLocation>
        <location evidence="1 14">Cell outer membrane</location>
        <topology evidence="1 14">Multi-pass membrane protein</topology>
    </subcellularLocation>
</comment>
<evidence type="ECO:0000256" key="7">
    <source>
        <dbReference type="ARBA" id="ARBA00022729"/>
    </source>
</evidence>
<dbReference type="Pfam" id="PF00593">
    <property type="entry name" value="TonB_dep_Rec_b-barrel"/>
    <property type="match status" value="1"/>
</dbReference>
<dbReference type="Gene3D" id="2.40.170.20">
    <property type="entry name" value="TonB-dependent receptor, beta-barrel domain"/>
    <property type="match status" value="1"/>
</dbReference>
<evidence type="ECO:0000256" key="13">
    <source>
        <dbReference type="ARBA" id="ARBA00023237"/>
    </source>
</evidence>
<dbReference type="PROSITE" id="PS52016">
    <property type="entry name" value="TONB_DEPENDENT_REC_3"/>
    <property type="match status" value="1"/>
</dbReference>
<evidence type="ECO:0000256" key="8">
    <source>
        <dbReference type="ARBA" id="ARBA00023004"/>
    </source>
</evidence>
<evidence type="ECO:0000313" key="19">
    <source>
        <dbReference type="EMBL" id="MDO5973718.1"/>
    </source>
</evidence>
<dbReference type="NCBIfam" id="TIGR01783">
    <property type="entry name" value="TonB-siderophor"/>
    <property type="match status" value="1"/>
</dbReference>
<dbReference type="CDD" id="cd01347">
    <property type="entry name" value="ligand_gated_channel"/>
    <property type="match status" value="1"/>
</dbReference>
<dbReference type="Gene3D" id="2.60.40.1120">
    <property type="entry name" value="Carboxypeptidase-like, regulatory domain"/>
    <property type="match status" value="1"/>
</dbReference>
<evidence type="ECO:0000256" key="9">
    <source>
        <dbReference type="ARBA" id="ARBA00023065"/>
    </source>
</evidence>
<dbReference type="InterPro" id="IPR010105">
    <property type="entry name" value="TonB_sidphr_rcpt"/>
</dbReference>
<keyword evidence="12 19" id="KW-0675">Receptor</keyword>
<evidence type="ECO:0000256" key="1">
    <source>
        <dbReference type="ARBA" id="ARBA00004571"/>
    </source>
</evidence>
<evidence type="ECO:0000259" key="18">
    <source>
        <dbReference type="Pfam" id="PF07715"/>
    </source>
</evidence>
<sequence length="782" mass="87782">MIKKLLLPFMILFSMTAVLYGQTGKIVGKVLSKEGKEISEANVTIKKTNKGTMTNGSGTYSIEKIKEGTYTLIVTFVGYKSQEISVSVVSNQTTHVPTVILSKTQEKLEEVVVQGHKVNKYNIKKPSRSLRIKTEIVNLPQNVQVISGDLLIDQQVTSMMDGVIRNVSGVTMLEHWGHFARINMRGFRLPAFRNGINFSDTWGPLAEDMSTVERIEFVKGPSGFMMSSGQPGGFYNVVTKKPTLNKVGQVSFMAGSFDTYRATVDLGGKITKDGKLLFRLNGMYHTGDTHRGNEKAERFGIAPALTYNFSDNTSITTELNLQNAESFIGSAYVFAPVEDGYGSLDRDFKYTDTNYPATDINEVSIFTNFRHEFSKNWSFEAQWSYLRYDQVGNSTWIWSFDQDTGDAVRYIGIWDALSLGKYFQSYVNGHFSTGSLSHKILGGFDFTEKEYYADFFQSAVIDVNQPFNIYNPVYGNTEVPVFDRSVNIRVREGEEPYSGFSNKAVYFQDEIGFFENKIRLTLAGRYTNLSTVNKDEKDTKFTPRIGLSVDVTPTLKAYALYDQSFLANFGVSAVGETFDPEEANDIEGGIKKTFFNGKLKASLGAFQITKENVLVADPENTNFSIQLGEIQSKGIEFDLQGEITKDINIVLNYANTNVEITKDANPNNIGTKVSGHSKHVTNGWLNYNVPTSSKLKGIGVSLGYQYQVDRSTWTWNADNQSDLPDYFRMDGALSWQNSKFRIQANVNNILNDYLYSGANYGNYLYWQSEPGINGRITLTYKF</sequence>
<name>A0ABT8WKS8_9FLAO</name>
<proteinExistence type="inferred from homology"/>
<keyword evidence="8" id="KW-0408">Iron</keyword>
<keyword evidence="20" id="KW-1185">Reference proteome</keyword>
<evidence type="ECO:0000256" key="15">
    <source>
        <dbReference type="RuleBase" id="RU003357"/>
    </source>
</evidence>
<feature type="chain" id="PRO_5046156136" evidence="16">
    <location>
        <begin position="20"/>
        <end position="782"/>
    </location>
</feature>
<evidence type="ECO:0000256" key="10">
    <source>
        <dbReference type="ARBA" id="ARBA00023077"/>
    </source>
</evidence>
<evidence type="ECO:0000256" key="16">
    <source>
        <dbReference type="SAM" id="SignalP"/>
    </source>
</evidence>
<dbReference type="InterPro" id="IPR036942">
    <property type="entry name" value="Beta-barrel_TonB_sf"/>
</dbReference>
<evidence type="ECO:0000259" key="17">
    <source>
        <dbReference type="Pfam" id="PF00593"/>
    </source>
</evidence>
<dbReference type="Proteomes" id="UP001176806">
    <property type="component" value="Unassembled WGS sequence"/>
</dbReference>
<accession>A0ABT8WKS8</accession>
<gene>
    <name evidence="19" type="ORF">Q4Q40_05940</name>
</gene>
<dbReference type="PANTHER" id="PTHR32552:SF68">
    <property type="entry name" value="FERRICHROME OUTER MEMBRANE TRANSPORTER_PHAGE RECEPTOR"/>
    <property type="match status" value="1"/>
</dbReference>
<dbReference type="InterPro" id="IPR013784">
    <property type="entry name" value="Carb-bd-like_fold"/>
</dbReference>
<evidence type="ECO:0000256" key="4">
    <source>
        <dbReference type="ARBA" id="ARBA00022452"/>
    </source>
</evidence>
<dbReference type="InterPro" id="IPR000531">
    <property type="entry name" value="Beta-barrel_TonB"/>
</dbReference>
<protein>
    <submittedName>
        <fullName evidence="19">TonB-dependent receptor</fullName>
    </submittedName>
</protein>
<evidence type="ECO:0000256" key="11">
    <source>
        <dbReference type="ARBA" id="ARBA00023136"/>
    </source>
</evidence>
<evidence type="ECO:0000256" key="12">
    <source>
        <dbReference type="ARBA" id="ARBA00023170"/>
    </source>
</evidence>
<evidence type="ECO:0000256" key="2">
    <source>
        <dbReference type="ARBA" id="ARBA00009810"/>
    </source>
</evidence>
<reference evidence="19" key="1">
    <citation type="submission" date="2023-07" db="EMBL/GenBank/DDBJ databases">
        <title>Two novel species in the genus Flavivirga.</title>
        <authorList>
            <person name="Kwon K."/>
        </authorList>
    </citation>
    <scope>NUCLEOTIDE SEQUENCE</scope>
    <source>
        <strain evidence="19">KACC 14158</strain>
    </source>
</reference>
<dbReference type="SUPFAM" id="SSF49452">
    <property type="entry name" value="Starch-binding domain-like"/>
    <property type="match status" value="1"/>
</dbReference>
<keyword evidence="7 16" id="KW-0732">Signal</keyword>
<keyword evidence="11 14" id="KW-0472">Membrane</keyword>
<dbReference type="PANTHER" id="PTHR32552">
    <property type="entry name" value="FERRICHROME IRON RECEPTOR-RELATED"/>
    <property type="match status" value="1"/>
</dbReference>
<dbReference type="Pfam" id="PF07715">
    <property type="entry name" value="Plug"/>
    <property type="match status" value="1"/>
</dbReference>
<feature type="domain" description="TonB-dependent receptor-like beta-barrel" evidence="17">
    <location>
        <begin position="330"/>
        <end position="749"/>
    </location>
</feature>
<keyword evidence="6 14" id="KW-0812">Transmembrane</keyword>
<keyword evidence="4 14" id="KW-1134">Transmembrane beta strand</keyword>
<feature type="signal peptide" evidence="16">
    <location>
        <begin position="1"/>
        <end position="19"/>
    </location>
</feature>
<dbReference type="EMBL" id="JAUOEL010000002">
    <property type="protein sequence ID" value="MDO5973718.1"/>
    <property type="molecule type" value="Genomic_DNA"/>
</dbReference>
<dbReference type="RefSeq" id="WP_303300839.1">
    <property type="nucleotide sequence ID" value="NZ_BAABDA010000051.1"/>
</dbReference>
<feature type="domain" description="TonB-dependent receptor plug" evidence="18">
    <location>
        <begin position="138"/>
        <end position="233"/>
    </location>
</feature>
<comment type="caution">
    <text evidence="19">The sequence shown here is derived from an EMBL/GenBank/DDBJ whole genome shotgun (WGS) entry which is preliminary data.</text>
</comment>
<keyword evidence="3 14" id="KW-0813">Transport</keyword>